<evidence type="ECO:0000313" key="1">
    <source>
        <dbReference type="EMBL" id="CDW21796.1"/>
    </source>
</evidence>
<sequence>MPKGMLEIDEDSSLKS</sequence>
<reference evidence="1" key="1">
    <citation type="submission" date="2014-05" db="EMBL/GenBank/DDBJ databases">
        <authorList>
            <person name="Chronopoulou M."/>
        </authorList>
    </citation>
    <scope>NUCLEOTIDE SEQUENCE</scope>
    <source>
        <tissue evidence="1">Whole organism</tissue>
    </source>
</reference>
<accession>A0A0K2T8J4</accession>
<protein>
    <submittedName>
        <fullName evidence="1">Uncharacterized protein</fullName>
    </submittedName>
</protein>
<organism evidence="1">
    <name type="scientific">Lepeophtheirus salmonis</name>
    <name type="common">Salmon louse</name>
    <name type="synonym">Caligus salmonis</name>
    <dbReference type="NCBI Taxonomy" id="72036"/>
    <lineage>
        <taxon>Eukaryota</taxon>
        <taxon>Metazoa</taxon>
        <taxon>Ecdysozoa</taxon>
        <taxon>Arthropoda</taxon>
        <taxon>Crustacea</taxon>
        <taxon>Multicrustacea</taxon>
        <taxon>Hexanauplia</taxon>
        <taxon>Copepoda</taxon>
        <taxon>Siphonostomatoida</taxon>
        <taxon>Caligidae</taxon>
        <taxon>Lepeophtheirus</taxon>
    </lineage>
</organism>
<dbReference type="AlphaFoldDB" id="A0A0K2T8J4"/>
<dbReference type="EMBL" id="HACA01004435">
    <property type="protein sequence ID" value="CDW21796.1"/>
    <property type="molecule type" value="Transcribed_RNA"/>
</dbReference>
<proteinExistence type="predicted"/>
<name>A0A0K2T8J4_LEPSM</name>